<feature type="region of interest" description="Disordered" evidence="2">
    <location>
        <begin position="54"/>
        <end position="77"/>
    </location>
</feature>
<keyword evidence="3" id="KW-0472">Membrane</keyword>
<keyword evidence="5" id="KW-1185">Reference proteome</keyword>
<feature type="coiled-coil region" evidence="1">
    <location>
        <begin position="166"/>
        <end position="214"/>
    </location>
</feature>
<dbReference type="AlphaFoldDB" id="A0A8S1KMU6"/>
<comment type="caution">
    <text evidence="4">The sequence shown here is derived from an EMBL/GenBank/DDBJ whole genome shotgun (WGS) entry which is preliminary data.</text>
</comment>
<proteinExistence type="predicted"/>
<reference evidence="4" key="1">
    <citation type="submission" date="2021-01" db="EMBL/GenBank/DDBJ databases">
        <authorList>
            <consortium name="Genoscope - CEA"/>
            <person name="William W."/>
        </authorList>
    </citation>
    <scope>NUCLEOTIDE SEQUENCE</scope>
</reference>
<evidence type="ECO:0000256" key="1">
    <source>
        <dbReference type="SAM" id="Coils"/>
    </source>
</evidence>
<keyword evidence="3" id="KW-1133">Transmembrane helix</keyword>
<evidence type="ECO:0000313" key="5">
    <source>
        <dbReference type="Proteomes" id="UP000692954"/>
    </source>
</evidence>
<gene>
    <name evidence="4" type="ORF">PSON_ATCC_30995.1.T0090060</name>
</gene>
<evidence type="ECO:0000256" key="3">
    <source>
        <dbReference type="SAM" id="Phobius"/>
    </source>
</evidence>
<name>A0A8S1KMU6_9CILI</name>
<dbReference type="EMBL" id="CAJJDN010000009">
    <property type="protein sequence ID" value="CAD8055085.1"/>
    <property type="molecule type" value="Genomic_DNA"/>
</dbReference>
<accession>A0A8S1KMU6</accession>
<protein>
    <submittedName>
        <fullName evidence="4">Uncharacterized protein</fullName>
    </submittedName>
</protein>
<organism evidence="4 5">
    <name type="scientific">Paramecium sonneborni</name>
    <dbReference type="NCBI Taxonomy" id="65129"/>
    <lineage>
        <taxon>Eukaryota</taxon>
        <taxon>Sar</taxon>
        <taxon>Alveolata</taxon>
        <taxon>Ciliophora</taxon>
        <taxon>Intramacronucleata</taxon>
        <taxon>Oligohymenophorea</taxon>
        <taxon>Peniculida</taxon>
        <taxon>Parameciidae</taxon>
        <taxon>Paramecium</taxon>
    </lineage>
</organism>
<sequence>MIKQKRPLKEQKLEISQNNIFKIILIRAENSIKNLTEEKQQQFIVKQSDFKIEKKSESQNSNSTPQKTKKQLDDQHSEEKTKVAQQHIYIDWKELNLFIYSYVILIKIILTNIIIQLAEKMSELRDFDIKQLHDNIQSCFQYLDKKIYRAMNIAPISNTIIIEKPNSAIAQEYKELQHHVKQLQIQYDQVCYKYMQLIKKYQNMKITLKLQQEEIEHQCELIKEIKLIHLQQPEVIEIPVYEYLREFTKNNHSQLSNFLQILMHTKKLDISMIELLQNIEKYYRPQNKLLFQDKYVYPKVPLKKIRERILKTLPDQTISQNLIPERSISFQ</sequence>
<dbReference type="Proteomes" id="UP000692954">
    <property type="component" value="Unassembled WGS sequence"/>
</dbReference>
<feature type="transmembrane region" description="Helical" evidence="3">
    <location>
        <begin position="97"/>
        <end position="118"/>
    </location>
</feature>
<evidence type="ECO:0000256" key="2">
    <source>
        <dbReference type="SAM" id="MobiDB-lite"/>
    </source>
</evidence>
<evidence type="ECO:0000313" key="4">
    <source>
        <dbReference type="EMBL" id="CAD8055085.1"/>
    </source>
</evidence>
<keyword evidence="3" id="KW-0812">Transmembrane</keyword>
<keyword evidence="1" id="KW-0175">Coiled coil</keyword>